<dbReference type="GO" id="GO:0000150">
    <property type="term" value="F:DNA strand exchange activity"/>
    <property type="evidence" value="ECO:0007669"/>
    <property type="project" value="InterPro"/>
</dbReference>
<comment type="caution">
    <text evidence="8">The sequence shown here is derived from an EMBL/GenBank/DDBJ whole genome shotgun (WGS) entry which is preliminary data.</text>
</comment>
<evidence type="ECO:0000256" key="5">
    <source>
        <dbReference type="PIRSR" id="PIRSR606118-50"/>
    </source>
</evidence>
<dbReference type="PANTHER" id="PTHR30461:SF26">
    <property type="entry name" value="RESOLVASE HOMOLOG YNEB"/>
    <property type="match status" value="1"/>
</dbReference>
<dbReference type="RefSeq" id="WP_057779379.1">
    <property type="nucleotide sequence ID" value="NZ_AYYY01000033.1"/>
</dbReference>
<dbReference type="PROSITE" id="PS00398">
    <property type="entry name" value="RECOMBINASES_2"/>
    <property type="match status" value="1"/>
</dbReference>
<dbReference type="CDD" id="cd03768">
    <property type="entry name" value="SR_ResInv"/>
    <property type="match status" value="1"/>
</dbReference>
<dbReference type="EMBL" id="AYYY01000033">
    <property type="protein sequence ID" value="KRM61194.1"/>
    <property type="molecule type" value="Genomic_DNA"/>
</dbReference>
<dbReference type="Proteomes" id="UP000051733">
    <property type="component" value="Unassembled WGS sequence"/>
</dbReference>
<proteinExistence type="inferred from homology"/>
<evidence type="ECO:0000256" key="6">
    <source>
        <dbReference type="PROSITE-ProRule" id="PRU10137"/>
    </source>
</evidence>
<keyword evidence="4" id="KW-0233">DNA recombination</keyword>
<dbReference type="InterPro" id="IPR050639">
    <property type="entry name" value="SSR_resolvase"/>
</dbReference>
<dbReference type="SMART" id="SM00857">
    <property type="entry name" value="Resolvase"/>
    <property type="match status" value="1"/>
</dbReference>
<dbReference type="Pfam" id="PF00239">
    <property type="entry name" value="Resolvase"/>
    <property type="match status" value="1"/>
</dbReference>
<evidence type="ECO:0000256" key="1">
    <source>
        <dbReference type="ARBA" id="ARBA00009913"/>
    </source>
</evidence>
<evidence type="ECO:0000256" key="2">
    <source>
        <dbReference type="ARBA" id="ARBA00022908"/>
    </source>
</evidence>
<gene>
    <name evidence="8" type="ORF">FC26_GL001964</name>
</gene>
<dbReference type="InterPro" id="IPR006119">
    <property type="entry name" value="Resolv_N"/>
</dbReference>
<protein>
    <recommendedName>
        <fullName evidence="7">Resolvase/invertase-type recombinase catalytic domain-containing protein</fullName>
    </recommendedName>
</protein>
<evidence type="ECO:0000259" key="7">
    <source>
        <dbReference type="PROSITE" id="PS51736"/>
    </source>
</evidence>
<feature type="active site" description="O-(5'-phospho-DNA)-serine intermediate" evidence="5 6">
    <location>
        <position position="9"/>
    </location>
</feature>
<accession>A0A0R2A3Z4</accession>
<dbReference type="InterPro" id="IPR006118">
    <property type="entry name" value="Recombinase_CS"/>
</dbReference>
<dbReference type="OrthoDB" id="9797501at2"/>
<keyword evidence="2" id="KW-0229">DNA integration</keyword>
<name>A0A0R2A3Z4_9LACO</name>
<dbReference type="InterPro" id="IPR036162">
    <property type="entry name" value="Resolvase-like_N_sf"/>
</dbReference>
<dbReference type="PROSITE" id="PS00397">
    <property type="entry name" value="RECOMBINASES_1"/>
    <property type="match status" value="1"/>
</dbReference>
<evidence type="ECO:0000256" key="4">
    <source>
        <dbReference type="ARBA" id="ARBA00023172"/>
    </source>
</evidence>
<organism evidence="8 9">
    <name type="scientific">Paucilactobacillus vaccinostercus DSM 20634</name>
    <dbReference type="NCBI Taxonomy" id="1423813"/>
    <lineage>
        <taxon>Bacteria</taxon>
        <taxon>Bacillati</taxon>
        <taxon>Bacillota</taxon>
        <taxon>Bacilli</taxon>
        <taxon>Lactobacillales</taxon>
        <taxon>Lactobacillaceae</taxon>
        <taxon>Paucilactobacillus</taxon>
    </lineage>
</organism>
<dbReference type="GO" id="GO:0015074">
    <property type="term" value="P:DNA integration"/>
    <property type="evidence" value="ECO:0007669"/>
    <property type="project" value="UniProtKB-KW"/>
</dbReference>
<dbReference type="GO" id="GO:0003677">
    <property type="term" value="F:DNA binding"/>
    <property type="evidence" value="ECO:0007669"/>
    <property type="project" value="UniProtKB-KW"/>
</dbReference>
<keyword evidence="9" id="KW-1185">Reference proteome</keyword>
<sequence length="198" mass="22881">MKYGYARVSTHDQNLARQIKILTDLQVDRIYQEKALGANLDRPILNQIISKIKEGDELVVTSLDRLSRDADDTTKLIVKLSLRGTRLRALDVPSFEEVENQNIKRLLSSMLVEVKKFLASEERNKILERQRQGIDLALQRGGYKGRPILFGPNVKDKRRRAVYFEIKQLLEQGESMYAIRKKTGKSNTLIQRIKNELD</sequence>
<dbReference type="AlphaFoldDB" id="A0A0R2A3Z4"/>
<dbReference type="Gene3D" id="3.40.50.1390">
    <property type="entry name" value="Resolvase, N-terminal catalytic domain"/>
    <property type="match status" value="1"/>
</dbReference>
<dbReference type="SUPFAM" id="SSF53041">
    <property type="entry name" value="Resolvase-like"/>
    <property type="match status" value="1"/>
</dbReference>
<evidence type="ECO:0000256" key="3">
    <source>
        <dbReference type="ARBA" id="ARBA00023125"/>
    </source>
</evidence>
<feature type="domain" description="Resolvase/invertase-type recombinase catalytic" evidence="7">
    <location>
        <begin position="1"/>
        <end position="141"/>
    </location>
</feature>
<evidence type="ECO:0000313" key="9">
    <source>
        <dbReference type="Proteomes" id="UP000051733"/>
    </source>
</evidence>
<dbReference type="PATRIC" id="fig|1423813.3.peg.1995"/>
<comment type="similarity">
    <text evidence="1">Belongs to the site-specific recombinase resolvase family.</text>
</comment>
<dbReference type="PANTHER" id="PTHR30461">
    <property type="entry name" value="DNA-INVERTASE FROM LAMBDOID PROPHAGE"/>
    <property type="match status" value="1"/>
</dbReference>
<dbReference type="STRING" id="1423813.FC26_GL001964"/>
<reference evidence="8 9" key="1">
    <citation type="journal article" date="2015" name="Genome Announc.">
        <title>Expanding the biotechnology potential of lactobacilli through comparative genomics of 213 strains and associated genera.</title>
        <authorList>
            <person name="Sun Z."/>
            <person name="Harris H.M."/>
            <person name="McCann A."/>
            <person name="Guo C."/>
            <person name="Argimon S."/>
            <person name="Zhang W."/>
            <person name="Yang X."/>
            <person name="Jeffery I.B."/>
            <person name="Cooney J.C."/>
            <person name="Kagawa T.F."/>
            <person name="Liu W."/>
            <person name="Song Y."/>
            <person name="Salvetti E."/>
            <person name="Wrobel A."/>
            <person name="Rasinkangas P."/>
            <person name="Parkhill J."/>
            <person name="Rea M.C."/>
            <person name="O'Sullivan O."/>
            <person name="Ritari J."/>
            <person name="Douillard F.P."/>
            <person name="Paul Ross R."/>
            <person name="Yang R."/>
            <person name="Briner A.E."/>
            <person name="Felis G.E."/>
            <person name="de Vos W.M."/>
            <person name="Barrangou R."/>
            <person name="Klaenhammer T.R."/>
            <person name="Caufield P.W."/>
            <person name="Cui Y."/>
            <person name="Zhang H."/>
            <person name="O'Toole P.W."/>
        </authorList>
    </citation>
    <scope>NUCLEOTIDE SEQUENCE [LARGE SCALE GENOMIC DNA]</scope>
    <source>
        <strain evidence="8 9">DSM 20634</strain>
    </source>
</reference>
<dbReference type="PROSITE" id="PS51736">
    <property type="entry name" value="RECOMBINASES_3"/>
    <property type="match status" value="1"/>
</dbReference>
<evidence type="ECO:0000313" key="8">
    <source>
        <dbReference type="EMBL" id="KRM61194.1"/>
    </source>
</evidence>
<keyword evidence="3" id="KW-0238">DNA-binding</keyword>
<dbReference type="Gene3D" id="1.10.10.60">
    <property type="entry name" value="Homeodomain-like"/>
    <property type="match status" value="1"/>
</dbReference>